<name>A0ABY7FY13_MYAAR</name>
<feature type="region of interest" description="Disordered" evidence="1">
    <location>
        <begin position="51"/>
        <end position="105"/>
    </location>
</feature>
<evidence type="ECO:0000313" key="3">
    <source>
        <dbReference type="Proteomes" id="UP001164746"/>
    </source>
</evidence>
<gene>
    <name evidence="2" type="ORF">MAR_011482</name>
</gene>
<reference evidence="2" key="1">
    <citation type="submission" date="2022-11" db="EMBL/GenBank/DDBJ databases">
        <title>Centuries of genome instability and evolution in soft-shell clam transmissible cancer (bioRxiv).</title>
        <authorList>
            <person name="Hart S.F.M."/>
            <person name="Yonemitsu M.A."/>
            <person name="Giersch R.M."/>
            <person name="Beal B.F."/>
            <person name="Arriagada G."/>
            <person name="Davis B.W."/>
            <person name="Ostrander E.A."/>
            <person name="Goff S.P."/>
            <person name="Metzger M.J."/>
        </authorList>
    </citation>
    <scope>NUCLEOTIDE SEQUENCE</scope>
    <source>
        <strain evidence="2">MELC-2E11</strain>
        <tissue evidence="2">Siphon/mantle</tissue>
    </source>
</reference>
<feature type="compositionally biased region" description="Polar residues" evidence="1">
    <location>
        <begin position="88"/>
        <end position="99"/>
    </location>
</feature>
<evidence type="ECO:0000256" key="1">
    <source>
        <dbReference type="SAM" id="MobiDB-lite"/>
    </source>
</evidence>
<feature type="compositionally biased region" description="Low complexity" evidence="1">
    <location>
        <begin position="71"/>
        <end position="80"/>
    </location>
</feature>
<sequence>METFCRKSYPQGVYPLTESTWARTCLDCGNGMNLHLDNINPFCKCRQDGIRLSPDPQESARSLRAKSARNPASRSHSRLSPRPPSASGIQRQRSANQGFDNMPNHLDTSKKVLLRYTDAGIQRPITPHLYTGPNSLPRLVRIYWSTGRTIP</sequence>
<protein>
    <submittedName>
        <fullName evidence="2">Uncharacterized protein</fullName>
    </submittedName>
</protein>
<dbReference type="EMBL" id="CP111025">
    <property type="protein sequence ID" value="WAR25778.1"/>
    <property type="molecule type" value="Genomic_DNA"/>
</dbReference>
<evidence type="ECO:0000313" key="2">
    <source>
        <dbReference type="EMBL" id="WAR25778.1"/>
    </source>
</evidence>
<keyword evidence="3" id="KW-1185">Reference proteome</keyword>
<proteinExistence type="predicted"/>
<dbReference type="Proteomes" id="UP001164746">
    <property type="component" value="Chromosome 14"/>
</dbReference>
<accession>A0ABY7FY13</accession>
<organism evidence="2 3">
    <name type="scientific">Mya arenaria</name>
    <name type="common">Soft-shell clam</name>
    <dbReference type="NCBI Taxonomy" id="6604"/>
    <lineage>
        <taxon>Eukaryota</taxon>
        <taxon>Metazoa</taxon>
        <taxon>Spiralia</taxon>
        <taxon>Lophotrochozoa</taxon>
        <taxon>Mollusca</taxon>
        <taxon>Bivalvia</taxon>
        <taxon>Autobranchia</taxon>
        <taxon>Heteroconchia</taxon>
        <taxon>Euheterodonta</taxon>
        <taxon>Imparidentia</taxon>
        <taxon>Neoheterodontei</taxon>
        <taxon>Myida</taxon>
        <taxon>Myoidea</taxon>
        <taxon>Myidae</taxon>
        <taxon>Mya</taxon>
    </lineage>
</organism>